<dbReference type="SMART" id="SM00324">
    <property type="entry name" value="RhoGAP"/>
    <property type="match status" value="1"/>
</dbReference>
<evidence type="ECO:0000259" key="1">
    <source>
        <dbReference type="PROSITE" id="PS50238"/>
    </source>
</evidence>
<dbReference type="OrthoDB" id="410651at2759"/>
<dbReference type="Pfam" id="PF00620">
    <property type="entry name" value="RhoGAP"/>
    <property type="match status" value="1"/>
</dbReference>
<sequence length="169" mass="19264">MHHIFNVTDNITFNALVWTELKKHGIKETGKCRKPTRNNDPQKKSLFCQPLELLESEEALIMVESELENIPDGSTPICAKGDILVQVPTFVVQSCQAILKGVQTEGLFRKAGSACRQREIKRQLERKEGFKSSHDVIDLANILKQFLRELPDPLIPYQLHDILLKYVSL</sequence>
<feature type="non-terminal residue" evidence="2">
    <location>
        <position position="169"/>
    </location>
</feature>
<accession>A0A164IG64</accession>
<dbReference type="InterPro" id="IPR042869">
    <property type="entry name" value="ARHGAP11A/B"/>
</dbReference>
<dbReference type="PANTHER" id="PTHR15670">
    <property type="entry name" value="RHO GTPASE ACTIVATING PROTEIN 11A"/>
    <property type="match status" value="1"/>
</dbReference>
<keyword evidence="3" id="KW-1185">Reference proteome</keyword>
<feature type="domain" description="Rho-GAP" evidence="1">
    <location>
        <begin position="79"/>
        <end position="169"/>
    </location>
</feature>
<evidence type="ECO:0000313" key="2">
    <source>
        <dbReference type="EMBL" id="KZS01222.1"/>
    </source>
</evidence>
<name>A0A164IG64_9CRUS</name>
<evidence type="ECO:0000313" key="3">
    <source>
        <dbReference type="Proteomes" id="UP000076858"/>
    </source>
</evidence>
<organism evidence="2 3">
    <name type="scientific">Daphnia magna</name>
    <dbReference type="NCBI Taxonomy" id="35525"/>
    <lineage>
        <taxon>Eukaryota</taxon>
        <taxon>Metazoa</taxon>
        <taxon>Ecdysozoa</taxon>
        <taxon>Arthropoda</taxon>
        <taxon>Crustacea</taxon>
        <taxon>Branchiopoda</taxon>
        <taxon>Diplostraca</taxon>
        <taxon>Cladocera</taxon>
        <taxon>Anomopoda</taxon>
        <taxon>Daphniidae</taxon>
        <taxon>Daphnia</taxon>
    </lineage>
</organism>
<dbReference type="PANTHER" id="PTHR15670:SF4">
    <property type="entry name" value="RHO GTPASE-ACTIVATING PROTEIN 11A"/>
    <property type="match status" value="1"/>
</dbReference>
<dbReference type="AlphaFoldDB" id="A0A164IG64"/>
<proteinExistence type="predicted"/>
<dbReference type="InterPro" id="IPR000198">
    <property type="entry name" value="RhoGAP_dom"/>
</dbReference>
<protein>
    <recommendedName>
        <fullName evidence="1">Rho-GAP domain-containing protein</fullName>
    </recommendedName>
</protein>
<dbReference type="GO" id="GO:0007165">
    <property type="term" value="P:signal transduction"/>
    <property type="evidence" value="ECO:0007669"/>
    <property type="project" value="InterPro"/>
</dbReference>
<dbReference type="Proteomes" id="UP000076858">
    <property type="component" value="Unassembled WGS sequence"/>
</dbReference>
<dbReference type="GO" id="GO:0005096">
    <property type="term" value="F:GTPase activator activity"/>
    <property type="evidence" value="ECO:0007669"/>
    <property type="project" value="TreeGrafter"/>
</dbReference>
<comment type="caution">
    <text evidence="2">The sequence shown here is derived from an EMBL/GenBank/DDBJ whole genome shotgun (WGS) entry which is preliminary data.</text>
</comment>
<dbReference type="PROSITE" id="PS50238">
    <property type="entry name" value="RHOGAP"/>
    <property type="match status" value="1"/>
</dbReference>
<dbReference type="SUPFAM" id="SSF48350">
    <property type="entry name" value="GTPase activation domain, GAP"/>
    <property type="match status" value="1"/>
</dbReference>
<dbReference type="EMBL" id="LRGB01007328">
    <property type="protein sequence ID" value="KZS01222.1"/>
    <property type="molecule type" value="Genomic_DNA"/>
</dbReference>
<reference evidence="2 3" key="1">
    <citation type="submission" date="2016-03" db="EMBL/GenBank/DDBJ databases">
        <title>EvidentialGene: Evidence-directed Construction of Genes on Genomes.</title>
        <authorList>
            <person name="Gilbert D.G."/>
            <person name="Choi J.-H."/>
            <person name="Mockaitis K."/>
            <person name="Colbourne J."/>
            <person name="Pfrender M."/>
        </authorList>
    </citation>
    <scope>NUCLEOTIDE SEQUENCE [LARGE SCALE GENOMIC DNA]</scope>
    <source>
        <strain evidence="2 3">Xinb3</strain>
        <tissue evidence="2">Complete organism</tissue>
    </source>
</reference>
<dbReference type="Gene3D" id="1.10.555.10">
    <property type="entry name" value="Rho GTPase activation protein"/>
    <property type="match status" value="1"/>
</dbReference>
<gene>
    <name evidence="2" type="ORF">APZ42_002184</name>
</gene>
<dbReference type="InterPro" id="IPR008936">
    <property type="entry name" value="Rho_GTPase_activation_prot"/>
</dbReference>
<dbReference type="STRING" id="35525.A0A164IG64"/>